<organism evidence="2 3">
    <name type="scientific">Actinoplanes oblitus</name>
    <dbReference type="NCBI Taxonomy" id="3040509"/>
    <lineage>
        <taxon>Bacteria</taxon>
        <taxon>Bacillati</taxon>
        <taxon>Actinomycetota</taxon>
        <taxon>Actinomycetes</taxon>
        <taxon>Micromonosporales</taxon>
        <taxon>Micromonosporaceae</taxon>
        <taxon>Actinoplanes</taxon>
    </lineage>
</organism>
<dbReference type="RefSeq" id="WP_284920561.1">
    <property type="nucleotide sequence ID" value="NZ_CP126980.1"/>
</dbReference>
<dbReference type="SUPFAM" id="SSF50118">
    <property type="entry name" value="Cell growth inhibitor/plasmid maintenance toxic component"/>
    <property type="match status" value="1"/>
</dbReference>
<proteinExistence type="predicted"/>
<keyword evidence="3" id="KW-1185">Reference proteome</keyword>
<dbReference type="Gene3D" id="2.30.30.440">
    <property type="entry name" value="Domain of unknown function DUF1918"/>
    <property type="match status" value="1"/>
</dbReference>
<name>A0ABY8WNU9_9ACTN</name>
<gene>
    <name evidence="2" type="ORF">ACTOB_002761</name>
</gene>
<reference evidence="2 3" key="1">
    <citation type="submission" date="2023-06" db="EMBL/GenBank/DDBJ databases">
        <authorList>
            <person name="Yushchuk O."/>
            <person name="Binda E."/>
            <person name="Ruckert-Reed C."/>
            <person name="Fedorenko V."/>
            <person name="Kalinowski J."/>
            <person name="Marinelli F."/>
        </authorList>
    </citation>
    <scope>NUCLEOTIDE SEQUENCE [LARGE SCALE GENOMIC DNA]</scope>
    <source>
        <strain evidence="2 3">NRRL 3884</strain>
    </source>
</reference>
<feature type="domain" description="DUF1918" evidence="1">
    <location>
        <begin position="1"/>
        <end position="57"/>
    </location>
</feature>
<dbReference type="EMBL" id="CP126980">
    <property type="protein sequence ID" value="WIM99122.1"/>
    <property type="molecule type" value="Genomic_DNA"/>
</dbReference>
<evidence type="ECO:0000259" key="1">
    <source>
        <dbReference type="Pfam" id="PF08940"/>
    </source>
</evidence>
<protein>
    <submittedName>
        <fullName evidence="2">DUF1918 domain-containing protein</fullName>
    </submittedName>
</protein>
<evidence type="ECO:0000313" key="3">
    <source>
        <dbReference type="Proteomes" id="UP001240150"/>
    </source>
</evidence>
<sequence>MIAREGDQLVINGRHVGDGTKVGTIVRLRHQDGTPPYEVEWADGRTGLFFPGPEAHVVPGHDR</sequence>
<dbReference type="Pfam" id="PF08940">
    <property type="entry name" value="DUF1918"/>
    <property type="match status" value="1"/>
</dbReference>
<dbReference type="InterPro" id="IPR015035">
    <property type="entry name" value="DUF1918"/>
</dbReference>
<accession>A0ABY8WNU9</accession>
<dbReference type="Proteomes" id="UP001240150">
    <property type="component" value="Chromosome"/>
</dbReference>
<evidence type="ECO:0000313" key="2">
    <source>
        <dbReference type="EMBL" id="WIM99122.1"/>
    </source>
</evidence>